<accession>A0ABP9GNF9</accession>
<sequence>MACKNNETKSKTLLFVSSFTDNKPGEGIHIYEFNDETGEATLKFTLEWSTSFHVSS</sequence>
<dbReference type="RefSeq" id="WP_345191684.1">
    <property type="nucleotide sequence ID" value="NZ_BAABJJ010000029.1"/>
</dbReference>
<proteinExistence type="predicted"/>
<comment type="caution">
    <text evidence="1">The sequence shown here is derived from an EMBL/GenBank/DDBJ whole genome shotgun (WGS) entry which is preliminary data.</text>
</comment>
<protein>
    <recommendedName>
        <fullName evidence="3">Lipoprotein</fullName>
    </recommendedName>
</protein>
<keyword evidence="2" id="KW-1185">Reference proteome</keyword>
<evidence type="ECO:0000313" key="1">
    <source>
        <dbReference type="EMBL" id="GAA4945683.1"/>
    </source>
</evidence>
<dbReference type="Proteomes" id="UP001501302">
    <property type="component" value="Unassembled WGS sequence"/>
</dbReference>
<evidence type="ECO:0008006" key="3">
    <source>
        <dbReference type="Google" id="ProtNLM"/>
    </source>
</evidence>
<gene>
    <name evidence="1" type="ORF">GCM10023314_18610</name>
</gene>
<name>A0ABP9GNF9_9FLAO</name>
<organism evidence="1 2">
    <name type="scientific">Algibacter agarivorans</name>
    <dbReference type="NCBI Taxonomy" id="1109741"/>
    <lineage>
        <taxon>Bacteria</taxon>
        <taxon>Pseudomonadati</taxon>
        <taxon>Bacteroidota</taxon>
        <taxon>Flavobacteriia</taxon>
        <taxon>Flavobacteriales</taxon>
        <taxon>Flavobacteriaceae</taxon>
        <taxon>Algibacter</taxon>
    </lineage>
</organism>
<reference evidence="2" key="1">
    <citation type="journal article" date="2019" name="Int. J. Syst. Evol. Microbiol.">
        <title>The Global Catalogue of Microorganisms (GCM) 10K type strain sequencing project: providing services to taxonomists for standard genome sequencing and annotation.</title>
        <authorList>
            <consortium name="The Broad Institute Genomics Platform"/>
            <consortium name="The Broad Institute Genome Sequencing Center for Infectious Disease"/>
            <person name="Wu L."/>
            <person name="Ma J."/>
        </authorList>
    </citation>
    <scope>NUCLEOTIDE SEQUENCE [LARGE SCALE GENOMIC DNA]</scope>
    <source>
        <strain evidence="2">JCM 18285</strain>
    </source>
</reference>
<dbReference type="EMBL" id="BAABJJ010000029">
    <property type="protein sequence ID" value="GAA4945683.1"/>
    <property type="molecule type" value="Genomic_DNA"/>
</dbReference>
<evidence type="ECO:0000313" key="2">
    <source>
        <dbReference type="Proteomes" id="UP001501302"/>
    </source>
</evidence>